<dbReference type="InterPro" id="IPR002933">
    <property type="entry name" value="Peptidase_M20"/>
</dbReference>
<dbReference type="STRING" id="1385514.N782_17430"/>
<dbReference type="RefSeq" id="WP_052111146.1">
    <property type="nucleotide sequence ID" value="NZ_AVBF01000005.1"/>
</dbReference>
<feature type="binding site" evidence="7">
    <location>
        <position position="91"/>
    </location>
    <ligand>
        <name>Zn(2+)</name>
        <dbReference type="ChEBI" id="CHEBI:29105"/>
        <label>2</label>
    </ligand>
</feature>
<evidence type="ECO:0000259" key="9">
    <source>
        <dbReference type="Pfam" id="PF07687"/>
    </source>
</evidence>
<evidence type="ECO:0000256" key="4">
    <source>
        <dbReference type="ARBA" id="ARBA00022723"/>
    </source>
</evidence>
<feature type="binding site" evidence="7">
    <location>
        <position position="126"/>
    </location>
    <ligand>
        <name>Zn(2+)</name>
        <dbReference type="ChEBI" id="CHEBI:29105"/>
        <label>2</label>
    </ligand>
</feature>
<evidence type="ECO:0000256" key="3">
    <source>
        <dbReference type="ARBA" id="ARBA00011738"/>
    </source>
</evidence>
<dbReference type="SUPFAM" id="SSF55031">
    <property type="entry name" value="Bacterial exopeptidase dimerisation domain"/>
    <property type="match status" value="1"/>
</dbReference>
<dbReference type="eggNOG" id="COG0624">
    <property type="taxonomic scope" value="Bacteria"/>
</dbReference>
<dbReference type="Pfam" id="PF01546">
    <property type="entry name" value="Peptidase_M20"/>
    <property type="match status" value="1"/>
</dbReference>
<dbReference type="Gene3D" id="3.40.630.10">
    <property type="entry name" value="Zn peptidases"/>
    <property type="match status" value="1"/>
</dbReference>
<dbReference type="EMBL" id="AVBF01000005">
    <property type="protein sequence ID" value="KGP74113.1"/>
    <property type="molecule type" value="Genomic_DNA"/>
</dbReference>
<dbReference type="SUPFAM" id="SSF53187">
    <property type="entry name" value="Zn-dependent exopeptidases"/>
    <property type="match status" value="1"/>
</dbReference>
<dbReference type="InterPro" id="IPR011650">
    <property type="entry name" value="Peptidase_M20_dimer"/>
</dbReference>
<dbReference type="GO" id="GO:0046872">
    <property type="term" value="F:metal ion binding"/>
    <property type="evidence" value="ECO:0007669"/>
    <property type="project" value="UniProtKB-KW"/>
</dbReference>
<evidence type="ECO:0000313" key="10">
    <source>
        <dbReference type="EMBL" id="KGP74113.1"/>
    </source>
</evidence>
<evidence type="ECO:0000256" key="5">
    <source>
        <dbReference type="ARBA" id="ARBA00022801"/>
    </source>
</evidence>
<feature type="binding site" evidence="7">
    <location>
        <position position="387"/>
    </location>
    <ligand>
        <name>Zn(2+)</name>
        <dbReference type="ChEBI" id="CHEBI:29105"/>
        <label>2</label>
    </ligand>
</feature>
<accession>A0A0A2TI34</accession>
<dbReference type="NCBIfam" id="TIGR01879">
    <property type="entry name" value="hydantase"/>
    <property type="match status" value="1"/>
</dbReference>
<sequence length="426" mass="47061">MNDLTNWLEKHLLQLNLVNEMDYENGFSRLSYTPEEEQAHEAFRTIAKNLGLHIYADEAGNQWATWKVDEHAPTVAVGSHLDTVHGGGGYDGVAGVLTGLGAIKLLQDLNVEPKKNIAVICFASEESARYGVSTIGSKAISGILDKNDLEHVTDADGVTIRDSIEAFGLSWDTIDQAEKSPDDLESFLELHIEQGTQIEDNDAEIGIVRGVACPIRLQVNVKGMANHTGTTPMNKRSDAFVAIAPLIPFVEEQANAMNKEQELPIVATVSTVHLQPNAMNVIPGDVQLGIDIRSVNDQSKRELANRIEAYCQQIERERNVSISIETLVDNDSVFLDQDIQAKLAHVTNDLQLQSIIMDSGAGHDVMNMAQRWPSGLLFIPCREGISHHPKEYASIEDLHKGTHVIAEYLRIETGDDSEDEDWRNRA</sequence>
<organism evidence="10 11">
    <name type="scientific">Pontibacillus yanchengensis Y32</name>
    <dbReference type="NCBI Taxonomy" id="1385514"/>
    <lineage>
        <taxon>Bacteria</taxon>
        <taxon>Bacillati</taxon>
        <taxon>Bacillota</taxon>
        <taxon>Bacilli</taxon>
        <taxon>Bacillales</taxon>
        <taxon>Bacillaceae</taxon>
        <taxon>Pontibacillus</taxon>
    </lineage>
</organism>
<feature type="domain" description="Peptidase M20 dimerisation" evidence="9">
    <location>
        <begin position="217"/>
        <end position="317"/>
    </location>
</feature>
<dbReference type="Pfam" id="PF07687">
    <property type="entry name" value="M20_dimer"/>
    <property type="match status" value="1"/>
</dbReference>
<evidence type="ECO:0000256" key="8">
    <source>
        <dbReference type="PIRSR" id="PIRSR001235-2"/>
    </source>
</evidence>
<name>A0A0A2TI34_9BACI</name>
<reference evidence="10 11" key="1">
    <citation type="journal article" date="2015" name="Stand. Genomic Sci.">
        <title>High quality draft genome sequence of the moderately halophilic bacterium Pontibacillus yanchengensis Y32(T) and comparison among Pontibacillus genomes.</title>
        <authorList>
            <person name="Huang J."/>
            <person name="Qiao Z.X."/>
            <person name="Tang J.W."/>
            <person name="Wang G."/>
        </authorList>
    </citation>
    <scope>NUCLEOTIDE SEQUENCE [LARGE SCALE GENOMIC DNA]</scope>
    <source>
        <strain evidence="10 11">Y32</strain>
    </source>
</reference>
<feature type="binding site" evidence="8">
    <location>
        <position position="293"/>
    </location>
    <ligand>
        <name>allantoate</name>
        <dbReference type="ChEBI" id="CHEBI:17536"/>
    </ligand>
</feature>
<dbReference type="PANTHER" id="PTHR32494">
    <property type="entry name" value="ALLANTOATE DEIMINASE-RELATED"/>
    <property type="match status" value="1"/>
</dbReference>
<comment type="similarity">
    <text evidence="2">Belongs to the peptidase M20 family.</text>
</comment>
<dbReference type="Proteomes" id="UP000030147">
    <property type="component" value="Unassembled WGS sequence"/>
</dbReference>
<comment type="cofactor">
    <cofactor evidence="7">
        <name>Zn(2+)</name>
        <dbReference type="ChEBI" id="CHEBI:29105"/>
    </cofactor>
    <text evidence="7">Binds 2 Zn(2+) ions per subunit.</text>
</comment>
<dbReference type="Gene3D" id="3.30.70.360">
    <property type="match status" value="1"/>
</dbReference>
<keyword evidence="7" id="KW-0862">Zinc</keyword>
<comment type="caution">
    <text evidence="10">The sequence shown here is derived from an EMBL/GenBank/DDBJ whole genome shotgun (WGS) entry which is preliminary data.</text>
</comment>
<dbReference type="CDD" id="cd03884">
    <property type="entry name" value="M20_bAS"/>
    <property type="match status" value="1"/>
</dbReference>
<feature type="binding site" evidence="8">
    <location>
        <position position="216"/>
    </location>
    <ligand>
        <name>allantoate</name>
        <dbReference type="ChEBI" id="CHEBI:17536"/>
    </ligand>
</feature>
<evidence type="ECO:0000256" key="2">
    <source>
        <dbReference type="ARBA" id="ARBA00006153"/>
    </source>
</evidence>
<keyword evidence="11" id="KW-1185">Reference proteome</keyword>
<dbReference type="InterPro" id="IPR010158">
    <property type="entry name" value="Amidase_Cbmase"/>
</dbReference>
<evidence type="ECO:0000256" key="1">
    <source>
        <dbReference type="ARBA" id="ARBA00001936"/>
    </source>
</evidence>
<comment type="cofactor">
    <cofactor evidence="1">
        <name>Mn(2+)</name>
        <dbReference type="ChEBI" id="CHEBI:29035"/>
    </cofactor>
</comment>
<feature type="binding site" evidence="8">
    <location>
        <position position="280"/>
    </location>
    <ligand>
        <name>allantoate</name>
        <dbReference type="ChEBI" id="CHEBI:17536"/>
    </ligand>
</feature>
<evidence type="ECO:0000256" key="6">
    <source>
        <dbReference type="ARBA" id="ARBA00023211"/>
    </source>
</evidence>
<feature type="binding site" evidence="7">
    <location>
        <position position="191"/>
    </location>
    <ligand>
        <name>Zn(2+)</name>
        <dbReference type="ChEBI" id="CHEBI:29105"/>
        <label>1</label>
    </ligand>
</feature>
<dbReference type="OrthoDB" id="9808195at2"/>
<feature type="binding site" evidence="7">
    <location>
        <position position="80"/>
    </location>
    <ligand>
        <name>Zn(2+)</name>
        <dbReference type="ChEBI" id="CHEBI:29105"/>
        <label>1</label>
    </ligand>
</feature>
<protein>
    <submittedName>
        <fullName evidence="10">Allantoate amidohydrolase</fullName>
    </submittedName>
</protein>
<dbReference type="GO" id="GO:0016813">
    <property type="term" value="F:hydrolase activity, acting on carbon-nitrogen (but not peptide) bonds, in linear amidines"/>
    <property type="evidence" value="ECO:0007669"/>
    <property type="project" value="InterPro"/>
</dbReference>
<keyword evidence="4 7" id="KW-0479">Metal-binding</keyword>
<comment type="subunit">
    <text evidence="3">Homodimer.</text>
</comment>
<proteinExistence type="inferred from homology"/>
<feature type="binding site" evidence="7">
    <location>
        <position position="91"/>
    </location>
    <ligand>
        <name>Zn(2+)</name>
        <dbReference type="ChEBI" id="CHEBI:29105"/>
        <label>1</label>
    </ligand>
</feature>
<dbReference type="AlphaFoldDB" id="A0A0A2TI34"/>
<evidence type="ECO:0000313" key="11">
    <source>
        <dbReference type="Proteomes" id="UP000030147"/>
    </source>
</evidence>
<keyword evidence="5 10" id="KW-0378">Hydrolase</keyword>
<dbReference type="InterPro" id="IPR036264">
    <property type="entry name" value="Bact_exopeptidase_dim_dom"/>
</dbReference>
<dbReference type="PIRSF" id="PIRSF001235">
    <property type="entry name" value="Amidase_carbamoylase"/>
    <property type="match status" value="1"/>
</dbReference>
<keyword evidence="6" id="KW-0464">Manganese</keyword>
<gene>
    <name evidence="10" type="ORF">N782_17430</name>
</gene>
<evidence type="ECO:0000256" key="7">
    <source>
        <dbReference type="PIRSR" id="PIRSR001235-1"/>
    </source>
</evidence>
<dbReference type="PANTHER" id="PTHR32494:SF19">
    <property type="entry name" value="ALLANTOATE DEIMINASE-RELATED"/>
    <property type="match status" value="1"/>
</dbReference>